<evidence type="ECO:0008006" key="3">
    <source>
        <dbReference type="Google" id="ProtNLM"/>
    </source>
</evidence>
<protein>
    <recommendedName>
        <fullName evidence="3">DUF1018 domain-containing protein</fullName>
    </recommendedName>
</protein>
<feature type="region of interest" description="Disordered" evidence="1">
    <location>
        <begin position="231"/>
        <end position="287"/>
    </location>
</feature>
<evidence type="ECO:0000256" key="1">
    <source>
        <dbReference type="SAM" id="MobiDB-lite"/>
    </source>
</evidence>
<feature type="compositionally biased region" description="Basic residues" evidence="1">
    <location>
        <begin position="272"/>
        <end position="287"/>
    </location>
</feature>
<reference evidence="2" key="1">
    <citation type="submission" date="2024-05" db="EMBL/GenBank/DDBJ databases">
        <title>Planctomycetes of the genus Singulisphaera possess chitinolytic capabilities.</title>
        <authorList>
            <person name="Ivanova A."/>
        </authorList>
    </citation>
    <scope>NUCLEOTIDE SEQUENCE</scope>
    <source>
        <strain evidence="2">Ch08T</strain>
    </source>
</reference>
<feature type="region of interest" description="Disordered" evidence="1">
    <location>
        <begin position="1"/>
        <end position="23"/>
    </location>
</feature>
<gene>
    <name evidence="2" type="ORF">V5E97_11245</name>
</gene>
<feature type="compositionally biased region" description="Basic and acidic residues" evidence="1">
    <location>
        <begin position="236"/>
        <end position="249"/>
    </location>
</feature>
<accession>A0AAU7CMN1</accession>
<dbReference type="RefSeq" id="WP_406699435.1">
    <property type="nucleotide sequence ID" value="NZ_CP155447.1"/>
</dbReference>
<sequence>MAKPRRTTDQPGEVGPSSSDEEVQRAVEKIRDYYKIGKEALAAIPEGAKNDGKTIKRLATEKNLSGSEVRQARLFAARYTEDELEALLLLRIGGLPLAWDQVKDLVKVRSKVKRTALQEEAAKKSWPIRKLRTEIKARGLHRSKNETPRRAGGRRHAPASSPPIALVQILDLSNQWLRYYVDSGVGGPDSPLKELSRVSRKERQARLQQILETKSALEALGASVALVTKQLQHSTTEIEKSIRGDEKPVKTKPAAPESAKKARPQSQEAKAKPKSGPRQSTRKRPPK</sequence>
<evidence type="ECO:0000313" key="2">
    <source>
        <dbReference type="EMBL" id="XBH06584.1"/>
    </source>
</evidence>
<feature type="region of interest" description="Disordered" evidence="1">
    <location>
        <begin position="138"/>
        <end position="160"/>
    </location>
</feature>
<dbReference type="AlphaFoldDB" id="A0AAU7CMN1"/>
<organism evidence="2">
    <name type="scientific">Singulisphaera sp. Ch08</name>
    <dbReference type="NCBI Taxonomy" id="3120278"/>
    <lineage>
        <taxon>Bacteria</taxon>
        <taxon>Pseudomonadati</taxon>
        <taxon>Planctomycetota</taxon>
        <taxon>Planctomycetia</taxon>
        <taxon>Isosphaerales</taxon>
        <taxon>Isosphaeraceae</taxon>
        <taxon>Singulisphaera</taxon>
    </lineage>
</organism>
<name>A0AAU7CMN1_9BACT</name>
<dbReference type="EMBL" id="CP155447">
    <property type="protein sequence ID" value="XBH06584.1"/>
    <property type="molecule type" value="Genomic_DNA"/>
</dbReference>
<proteinExistence type="predicted"/>
<feature type="compositionally biased region" description="Basic and acidic residues" evidence="1">
    <location>
        <begin position="138"/>
        <end position="149"/>
    </location>
</feature>